<protein>
    <submittedName>
        <fullName evidence="1">Uncharacterized protein</fullName>
    </submittedName>
</protein>
<dbReference type="EnsemblMetazoa" id="Aqu2.1.33573_001">
    <property type="protein sequence ID" value="Aqu2.1.33573_001"/>
    <property type="gene ID" value="Aqu2.1.33573"/>
</dbReference>
<reference evidence="1" key="1">
    <citation type="submission" date="2017-05" db="UniProtKB">
        <authorList>
            <consortium name="EnsemblMetazoa"/>
        </authorList>
    </citation>
    <scope>IDENTIFICATION</scope>
</reference>
<evidence type="ECO:0000313" key="1">
    <source>
        <dbReference type="EnsemblMetazoa" id="Aqu2.1.33573_001"/>
    </source>
</evidence>
<dbReference type="AlphaFoldDB" id="A0A1X7V0M7"/>
<sequence length="42" mass="4899">GSPVNGWRHGNDKYTHTTTALPSHQISLWFRHTLVLRLCRQL</sequence>
<name>A0A1X7V0M7_AMPQE</name>
<dbReference type="InParanoid" id="A0A1X7V0M7"/>
<accession>A0A1X7V0M7</accession>
<proteinExistence type="predicted"/>
<organism evidence="1">
    <name type="scientific">Amphimedon queenslandica</name>
    <name type="common">Sponge</name>
    <dbReference type="NCBI Taxonomy" id="400682"/>
    <lineage>
        <taxon>Eukaryota</taxon>
        <taxon>Metazoa</taxon>
        <taxon>Porifera</taxon>
        <taxon>Demospongiae</taxon>
        <taxon>Heteroscleromorpha</taxon>
        <taxon>Haplosclerida</taxon>
        <taxon>Niphatidae</taxon>
        <taxon>Amphimedon</taxon>
    </lineage>
</organism>